<dbReference type="PANTHER" id="PTHR43489">
    <property type="entry name" value="ISOMERASE"/>
    <property type="match status" value="1"/>
</dbReference>
<dbReference type="PANTHER" id="PTHR43489:SF7">
    <property type="entry name" value="3-DEHYDRO-D-GULOSIDE 4-EPIMERASE-RELATED"/>
    <property type="match status" value="1"/>
</dbReference>
<evidence type="ECO:0000313" key="4">
    <source>
        <dbReference type="Proteomes" id="UP001165679"/>
    </source>
</evidence>
<keyword evidence="1 3" id="KW-0413">Isomerase</keyword>
<dbReference type="RefSeq" id="WP_264712698.1">
    <property type="nucleotide sequence ID" value="NZ_JAPDNT010000002.1"/>
</dbReference>
<reference evidence="3" key="2">
    <citation type="submission" date="2022-10" db="EMBL/GenBank/DDBJ databases">
        <authorList>
            <person name="Trinh H.N."/>
        </authorList>
    </citation>
    <scope>NUCLEOTIDE SEQUENCE</scope>
    <source>
        <strain evidence="3">RN2-1</strain>
    </source>
</reference>
<dbReference type="InterPro" id="IPR036237">
    <property type="entry name" value="Xyl_isomerase-like_sf"/>
</dbReference>
<reference evidence="3" key="1">
    <citation type="submission" date="2022-09" db="EMBL/GenBank/DDBJ databases">
        <title>Rhodovastum sp. nov. RN2-1 isolated from soil in Seongnam, South Korea.</title>
        <authorList>
            <person name="Le N.T."/>
        </authorList>
    </citation>
    <scope>NUCLEOTIDE SEQUENCE</scope>
    <source>
        <strain evidence="3">RN2-1</strain>
    </source>
</reference>
<name>A0AA42CCW6_9PROT</name>
<accession>A0AA42CCW6</accession>
<dbReference type="InterPro" id="IPR013022">
    <property type="entry name" value="Xyl_isomerase-like_TIM-brl"/>
</dbReference>
<dbReference type="GO" id="GO:0016853">
    <property type="term" value="F:isomerase activity"/>
    <property type="evidence" value="ECO:0007669"/>
    <property type="project" value="UniProtKB-KW"/>
</dbReference>
<organism evidence="3 4">
    <name type="scientific">Limobrevibacterium gyesilva</name>
    <dbReference type="NCBI Taxonomy" id="2991712"/>
    <lineage>
        <taxon>Bacteria</taxon>
        <taxon>Pseudomonadati</taxon>
        <taxon>Pseudomonadota</taxon>
        <taxon>Alphaproteobacteria</taxon>
        <taxon>Acetobacterales</taxon>
        <taxon>Acetobacteraceae</taxon>
        <taxon>Limobrevibacterium</taxon>
    </lineage>
</organism>
<evidence type="ECO:0000256" key="1">
    <source>
        <dbReference type="ARBA" id="ARBA00023235"/>
    </source>
</evidence>
<dbReference type="Pfam" id="PF01261">
    <property type="entry name" value="AP_endonuc_2"/>
    <property type="match status" value="1"/>
</dbReference>
<evidence type="ECO:0000313" key="3">
    <source>
        <dbReference type="EMBL" id="MCW3474078.1"/>
    </source>
</evidence>
<evidence type="ECO:0000259" key="2">
    <source>
        <dbReference type="Pfam" id="PF01261"/>
    </source>
</evidence>
<dbReference type="AlphaFoldDB" id="A0AA42CCW6"/>
<dbReference type="Proteomes" id="UP001165679">
    <property type="component" value="Unassembled WGS sequence"/>
</dbReference>
<gene>
    <name evidence="3" type="ORF">OL599_05755</name>
</gene>
<proteinExistence type="predicted"/>
<keyword evidence="4" id="KW-1185">Reference proteome</keyword>
<dbReference type="SUPFAM" id="SSF51658">
    <property type="entry name" value="Xylose isomerase-like"/>
    <property type="match status" value="1"/>
</dbReference>
<feature type="domain" description="Xylose isomerase-like TIM barrel" evidence="2">
    <location>
        <begin position="30"/>
        <end position="277"/>
    </location>
</feature>
<sequence>MSTMVWTRPPVGVISMAYARPFTAEHVPLFARMRKAGMDFVELLVPEEGEIDPARAGTAAREAGLFVALAARVNLQRDLSSDDPSCHADGVAYLKRCVDVAVAMGARIVGGPLYGAPLVFAGRAPAPIDEARRQARVERVVRGLKEAGAHAAAHGVVLAVEPLNRFETDFCNTARQAVELAQLVGSAGVGVMLDTFHMNMEEDDLPQAIRQTGAHLVHFQANENHRGFLGTGHVDWPAICRALSDVSYAGPITLEPFRRTDDRLSVPLAQWRPPAHDEDEDLAHSGAFLRACLHTAHRS</sequence>
<dbReference type="InterPro" id="IPR050417">
    <property type="entry name" value="Sugar_Epim/Isomerase"/>
</dbReference>
<protein>
    <submittedName>
        <fullName evidence="3">Sugar phosphate isomerase/epimerase</fullName>
    </submittedName>
</protein>
<comment type="caution">
    <text evidence="3">The sequence shown here is derived from an EMBL/GenBank/DDBJ whole genome shotgun (WGS) entry which is preliminary data.</text>
</comment>
<dbReference type="Gene3D" id="3.20.20.150">
    <property type="entry name" value="Divalent-metal-dependent TIM barrel enzymes"/>
    <property type="match status" value="1"/>
</dbReference>
<dbReference type="EMBL" id="JAPDNT010000002">
    <property type="protein sequence ID" value="MCW3474078.1"/>
    <property type="molecule type" value="Genomic_DNA"/>
</dbReference>